<reference evidence="2" key="1">
    <citation type="journal article" date="2019" name="Int. J. Syst. Evol. Microbiol.">
        <title>The Global Catalogue of Microorganisms (GCM) 10K type strain sequencing project: providing services to taxonomists for standard genome sequencing and annotation.</title>
        <authorList>
            <consortium name="The Broad Institute Genomics Platform"/>
            <consortium name="The Broad Institute Genome Sequencing Center for Infectious Disease"/>
            <person name="Wu L."/>
            <person name="Ma J."/>
        </authorList>
    </citation>
    <scope>NUCLEOTIDE SEQUENCE [LARGE SCALE GENOMIC DNA]</scope>
    <source>
        <strain evidence="2">CCUG 42722</strain>
    </source>
</reference>
<name>A0ABV9HD24_9MICO</name>
<dbReference type="RefSeq" id="WP_377134150.1">
    <property type="nucleotide sequence ID" value="NZ_JBHSFI010000003.1"/>
</dbReference>
<dbReference type="Gene3D" id="2.50.20.20">
    <property type="match status" value="1"/>
</dbReference>
<proteinExistence type="predicted"/>
<keyword evidence="2" id="KW-1185">Reference proteome</keyword>
<dbReference type="EMBL" id="JBHSFI010000003">
    <property type="protein sequence ID" value="MFC4628244.1"/>
    <property type="molecule type" value="Genomic_DNA"/>
</dbReference>
<gene>
    <name evidence="1" type="ORF">ACFO6V_08360</name>
</gene>
<comment type="caution">
    <text evidence="1">The sequence shown here is derived from an EMBL/GenBank/DDBJ whole genome shotgun (WGS) entry which is preliminary data.</text>
</comment>
<sequence>MKGLEGAVTSFEKTGTESVDGIETDVYTMVVDPTAAAVPPAGADAMGEMTVVHNVDKESLPRKVVSTIGDEGEEMVTTSIFSAWGEAPGVVGPTGDQIIRIEDLPEGTFD</sequence>
<dbReference type="SUPFAM" id="SSF89392">
    <property type="entry name" value="Prokaryotic lipoproteins and lipoprotein localization factors"/>
    <property type="match status" value="1"/>
</dbReference>
<dbReference type="Proteomes" id="UP001596011">
    <property type="component" value="Unassembled WGS sequence"/>
</dbReference>
<organism evidence="1 2">
    <name type="scientific">Promicromonospora alba</name>
    <dbReference type="NCBI Taxonomy" id="1616110"/>
    <lineage>
        <taxon>Bacteria</taxon>
        <taxon>Bacillati</taxon>
        <taxon>Actinomycetota</taxon>
        <taxon>Actinomycetes</taxon>
        <taxon>Micrococcales</taxon>
        <taxon>Promicromonosporaceae</taxon>
        <taxon>Promicromonospora</taxon>
    </lineage>
</organism>
<protein>
    <submittedName>
        <fullName evidence="1">Uncharacterized protein</fullName>
    </submittedName>
</protein>
<evidence type="ECO:0000313" key="2">
    <source>
        <dbReference type="Proteomes" id="UP001596011"/>
    </source>
</evidence>
<accession>A0ABV9HD24</accession>
<dbReference type="InterPro" id="IPR029046">
    <property type="entry name" value="LolA/LolB/LppX"/>
</dbReference>
<evidence type="ECO:0000313" key="1">
    <source>
        <dbReference type="EMBL" id="MFC4628244.1"/>
    </source>
</evidence>